<keyword evidence="3" id="KW-1185">Reference proteome</keyword>
<feature type="compositionally biased region" description="Basic and acidic residues" evidence="1">
    <location>
        <begin position="12"/>
        <end position="22"/>
    </location>
</feature>
<evidence type="ECO:0008006" key="4">
    <source>
        <dbReference type="Google" id="ProtNLM"/>
    </source>
</evidence>
<feature type="compositionally biased region" description="Polar residues" evidence="1">
    <location>
        <begin position="94"/>
        <end position="103"/>
    </location>
</feature>
<evidence type="ECO:0000256" key="1">
    <source>
        <dbReference type="SAM" id="MobiDB-lite"/>
    </source>
</evidence>
<sequence>MAAKPQTHSRVKKQEPKLKTDMEGNDWYNRTGYTDYRNHYRGDDRHLNQNVFGAKDEEDAYRGAYRFDNTSDHHNVSTYDWNVGGMHRTKDRNQAANVPYQQNRQHDYERDWSGYYPNDRDEGRQDTGRTERNRDRDEQYRPTSGGYGTRSGESVWDKFHDEYGPDRYRGRDEYSGNTAGSLSWGYDGGDASNPDYDRRFDPFSGRIRQRYSDYDEPRRNRYNDNQDDDRY</sequence>
<feature type="compositionally biased region" description="Basic and acidic residues" evidence="1">
    <location>
        <begin position="210"/>
        <end position="231"/>
    </location>
</feature>
<dbReference type="EMBL" id="JBHUIM010000001">
    <property type="protein sequence ID" value="MFD2245192.1"/>
    <property type="molecule type" value="Genomic_DNA"/>
</dbReference>
<protein>
    <recommendedName>
        <fullName evidence="4">SWFGD domain-containing protein</fullName>
    </recommendedName>
</protein>
<feature type="region of interest" description="Disordered" evidence="1">
    <location>
        <begin position="1"/>
        <end position="27"/>
    </location>
</feature>
<dbReference type="RefSeq" id="WP_250429351.1">
    <property type="nucleotide sequence ID" value="NZ_JALPRR010000002.1"/>
</dbReference>
<proteinExistence type="predicted"/>
<feature type="compositionally biased region" description="Basic and acidic residues" evidence="1">
    <location>
        <begin position="155"/>
        <end position="174"/>
    </location>
</feature>
<name>A0ABW5CS78_9BACT</name>
<dbReference type="Proteomes" id="UP001597374">
    <property type="component" value="Unassembled WGS sequence"/>
</dbReference>
<evidence type="ECO:0000313" key="3">
    <source>
        <dbReference type="Proteomes" id="UP001597374"/>
    </source>
</evidence>
<feature type="compositionally biased region" description="Basic and acidic residues" evidence="1">
    <location>
        <begin position="104"/>
        <end position="140"/>
    </location>
</feature>
<feature type="region of interest" description="Disordered" evidence="1">
    <location>
        <begin position="93"/>
        <end position="231"/>
    </location>
</feature>
<reference evidence="3" key="1">
    <citation type="journal article" date="2019" name="Int. J. Syst. Evol. Microbiol.">
        <title>The Global Catalogue of Microorganisms (GCM) 10K type strain sequencing project: providing services to taxonomists for standard genome sequencing and annotation.</title>
        <authorList>
            <consortium name="The Broad Institute Genomics Platform"/>
            <consortium name="The Broad Institute Genome Sequencing Center for Infectious Disease"/>
            <person name="Wu L."/>
            <person name="Ma J."/>
        </authorList>
    </citation>
    <scope>NUCLEOTIDE SEQUENCE [LARGE SCALE GENOMIC DNA]</scope>
    <source>
        <strain evidence="3">CGMCC 4.1782</strain>
    </source>
</reference>
<accession>A0ABW5CS78</accession>
<comment type="caution">
    <text evidence="2">The sequence shown here is derived from an EMBL/GenBank/DDBJ whole genome shotgun (WGS) entry which is preliminary data.</text>
</comment>
<organism evidence="2 3">
    <name type="scientific">Pontibacter ruber</name>
    <dbReference type="NCBI Taxonomy" id="1343895"/>
    <lineage>
        <taxon>Bacteria</taxon>
        <taxon>Pseudomonadati</taxon>
        <taxon>Bacteroidota</taxon>
        <taxon>Cytophagia</taxon>
        <taxon>Cytophagales</taxon>
        <taxon>Hymenobacteraceae</taxon>
        <taxon>Pontibacter</taxon>
    </lineage>
</organism>
<evidence type="ECO:0000313" key="2">
    <source>
        <dbReference type="EMBL" id="MFD2245192.1"/>
    </source>
</evidence>
<gene>
    <name evidence="2" type="ORF">ACFSKP_02930</name>
</gene>